<proteinExistence type="predicted"/>
<dbReference type="SUPFAM" id="SSF53067">
    <property type="entry name" value="Actin-like ATPase domain"/>
    <property type="match status" value="2"/>
</dbReference>
<dbReference type="Proteomes" id="UP000327294">
    <property type="component" value="Chromosome"/>
</dbReference>
<dbReference type="InterPro" id="IPR043129">
    <property type="entry name" value="ATPase_NBD"/>
</dbReference>
<dbReference type="KEGG" id="sphv:F9278_37840"/>
<evidence type="ECO:0000256" key="3">
    <source>
        <dbReference type="ARBA" id="ARBA00023186"/>
    </source>
</evidence>
<dbReference type="EMBL" id="CP045096">
    <property type="protein sequence ID" value="QFR00994.1"/>
    <property type="molecule type" value="Genomic_DNA"/>
</dbReference>
<keyword evidence="2" id="KW-0067">ATP-binding</keyword>
<dbReference type="AlphaFoldDB" id="A0A5P8KCC6"/>
<protein>
    <submittedName>
        <fullName evidence="4">Hsp70 family protein</fullName>
    </submittedName>
</protein>
<dbReference type="Gene3D" id="3.90.640.10">
    <property type="entry name" value="Actin, Chain A, domain 4"/>
    <property type="match status" value="1"/>
</dbReference>
<dbReference type="RefSeq" id="WP_152172314.1">
    <property type="nucleotide sequence ID" value="NZ_CP045096.1"/>
</dbReference>
<accession>A0A5P8KCC6</accession>
<name>A0A5P8KCC6_9ACTN</name>
<organism evidence="4 5">
    <name type="scientific">Streptomyces phaeolivaceus</name>
    <dbReference type="NCBI Taxonomy" id="2653200"/>
    <lineage>
        <taxon>Bacteria</taxon>
        <taxon>Bacillati</taxon>
        <taxon>Actinomycetota</taxon>
        <taxon>Actinomycetes</taxon>
        <taxon>Kitasatosporales</taxon>
        <taxon>Streptomycetaceae</taxon>
        <taxon>Streptomyces</taxon>
    </lineage>
</organism>
<dbReference type="PRINTS" id="PR00301">
    <property type="entry name" value="HEATSHOCK70"/>
</dbReference>
<gene>
    <name evidence="4" type="ORF">F9278_37840</name>
</gene>
<evidence type="ECO:0000313" key="5">
    <source>
        <dbReference type="Proteomes" id="UP000327294"/>
    </source>
</evidence>
<dbReference type="Pfam" id="PF00012">
    <property type="entry name" value="HSP70"/>
    <property type="match status" value="1"/>
</dbReference>
<dbReference type="InterPro" id="IPR013126">
    <property type="entry name" value="Hsp_70_fam"/>
</dbReference>
<dbReference type="GO" id="GO:0005524">
    <property type="term" value="F:ATP binding"/>
    <property type="evidence" value="ECO:0007669"/>
    <property type="project" value="UniProtKB-KW"/>
</dbReference>
<evidence type="ECO:0000313" key="4">
    <source>
        <dbReference type="EMBL" id="QFR00994.1"/>
    </source>
</evidence>
<dbReference type="GO" id="GO:0140662">
    <property type="term" value="F:ATP-dependent protein folding chaperone"/>
    <property type="evidence" value="ECO:0007669"/>
    <property type="project" value="InterPro"/>
</dbReference>
<dbReference type="PANTHER" id="PTHR19375">
    <property type="entry name" value="HEAT SHOCK PROTEIN 70KDA"/>
    <property type="match status" value="1"/>
</dbReference>
<keyword evidence="5" id="KW-1185">Reference proteome</keyword>
<dbReference type="Gene3D" id="3.30.420.40">
    <property type="match status" value="2"/>
</dbReference>
<reference evidence="4 5" key="1">
    <citation type="submission" date="2019-10" db="EMBL/GenBank/DDBJ databases">
        <title>Streptomyces sp. strain GY16 isolated from leaves of Broussonetia papyrifera.</title>
        <authorList>
            <person name="Mo P."/>
        </authorList>
    </citation>
    <scope>NUCLEOTIDE SEQUENCE [LARGE SCALE GENOMIC DNA]</scope>
    <source>
        <strain evidence="4 5">GY16</strain>
    </source>
</reference>
<sequence length="407" mass="44142">MSGGGNPTGPVYGIDFGTWTSALVVLRPDHPPLPVRDPVSPFGATSVRSAVCLQPDGSMVVGQAAQNSRLQRPGRFRAEFKQEFGEPDRHQLGERLLTTEQLTAEVLGFLVDRARTAVNAAPARVVITVPATWEEYRRELMLTAAEAAGLPPEIVRLETEPVAAMVYALHDHGMDRDRTVLVYDLGGGTFDLAVAQGTKESYSVLGAPGGLSHVGGLAIDQVVLGLLRDRCPDGVDRLRQTSAHHDDATALRRAILLSEACVTFKQQLSVSQEHSDLLTMLDPPAEVTLTQADLREAIRPLLWETVEECERVLRAYGLEWGDLDLIVPVGGSSRLPMVGELLSERSGRTVLTVSEPELAVATGAAWLAWQGFEVQREPPPLPTKVRALLDAGLTGEMVREAMSHVRH</sequence>
<keyword evidence="3" id="KW-0143">Chaperone</keyword>
<keyword evidence="1" id="KW-0547">Nucleotide-binding</keyword>
<evidence type="ECO:0000256" key="1">
    <source>
        <dbReference type="ARBA" id="ARBA00022741"/>
    </source>
</evidence>
<evidence type="ECO:0000256" key="2">
    <source>
        <dbReference type="ARBA" id="ARBA00022840"/>
    </source>
</evidence>